<accession>A0A2T5IDZ0</accession>
<gene>
    <name evidence="2" type="ORF">C8R21_10626</name>
</gene>
<sequence length="55" mass="6432">MSFAPNDREHIRWSQGNKRPGVSRARGFTAIASLFREERIYKVLSVERSTLYFSL</sequence>
<evidence type="ECO:0000313" key="3">
    <source>
        <dbReference type="Proteomes" id="UP000244152"/>
    </source>
</evidence>
<feature type="compositionally biased region" description="Basic and acidic residues" evidence="1">
    <location>
        <begin position="1"/>
        <end position="12"/>
    </location>
</feature>
<name>A0A2T5IDZ0_9PROT</name>
<reference evidence="2 3" key="1">
    <citation type="submission" date="2018-04" db="EMBL/GenBank/DDBJ databases">
        <title>Active sludge and wastewater microbial communities from Klosterneuburg, Austria.</title>
        <authorList>
            <person name="Wagner M."/>
        </authorList>
    </citation>
    <scope>NUCLEOTIDE SEQUENCE [LARGE SCALE GENOMIC DNA]</scope>
    <source>
        <strain evidence="2 3">Nl12</strain>
    </source>
</reference>
<proteinExistence type="predicted"/>
<dbReference type="Proteomes" id="UP000244152">
    <property type="component" value="Unassembled WGS sequence"/>
</dbReference>
<dbReference type="AlphaFoldDB" id="A0A2T5IDZ0"/>
<dbReference type="EMBL" id="QAOK01000006">
    <property type="protein sequence ID" value="PTQ82049.1"/>
    <property type="molecule type" value="Genomic_DNA"/>
</dbReference>
<comment type="caution">
    <text evidence="2">The sequence shown here is derived from an EMBL/GenBank/DDBJ whole genome shotgun (WGS) entry which is preliminary data.</text>
</comment>
<evidence type="ECO:0000256" key="1">
    <source>
        <dbReference type="SAM" id="MobiDB-lite"/>
    </source>
</evidence>
<evidence type="ECO:0000313" key="2">
    <source>
        <dbReference type="EMBL" id="PTQ82049.1"/>
    </source>
</evidence>
<feature type="region of interest" description="Disordered" evidence="1">
    <location>
        <begin position="1"/>
        <end position="22"/>
    </location>
</feature>
<protein>
    <submittedName>
        <fullName evidence="2">Uncharacterized protein</fullName>
    </submittedName>
</protein>
<organism evidence="2 3">
    <name type="scientific">Nitrosospira multiformis</name>
    <dbReference type="NCBI Taxonomy" id="1231"/>
    <lineage>
        <taxon>Bacteria</taxon>
        <taxon>Pseudomonadati</taxon>
        <taxon>Pseudomonadota</taxon>
        <taxon>Betaproteobacteria</taxon>
        <taxon>Nitrosomonadales</taxon>
        <taxon>Nitrosomonadaceae</taxon>
        <taxon>Nitrosospira</taxon>
    </lineage>
</organism>